<name>A0A6P1QY29_9FLAO</name>
<dbReference type="Proteomes" id="UP000464318">
    <property type="component" value="Chromosome"/>
</dbReference>
<dbReference type="EMBL" id="CP029149">
    <property type="protein sequence ID" value="QHN66037.1"/>
    <property type="molecule type" value="Genomic_DNA"/>
</dbReference>
<dbReference type="NCBIfam" id="TIGR00341">
    <property type="entry name" value="TIGR00341 family protein"/>
    <property type="match status" value="1"/>
</dbReference>
<evidence type="ECO:0000313" key="1">
    <source>
        <dbReference type="EMBL" id="QHN66037.1"/>
    </source>
</evidence>
<dbReference type="PANTHER" id="PTHR20992">
    <property type="entry name" value="AT15442P-RELATED"/>
    <property type="match status" value="1"/>
</dbReference>
<dbReference type="Pfam" id="PF04087">
    <property type="entry name" value="DUF389"/>
    <property type="match status" value="1"/>
</dbReference>
<keyword evidence="2" id="KW-1185">Reference proteome</keyword>
<dbReference type="PANTHER" id="PTHR20992:SF9">
    <property type="entry name" value="AT15442P-RELATED"/>
    <property type="match status" value="1"/>
</dbReference>
<dbReference type="AlphaFoldDB" id="A0A6P1QY29"/>
<gene>
    <name evidence="1" type="ORF">DBX24_09155</name>
</gene>
<dbReference type="InterPro" id="IPR005240">
    <property type="entry name" value="DUF389"/>
</dbReference>
<dbReference type="KEGG" id="bcad:DBX24_09155"/>
<accession>A0A6P1QY29</accession>
<reference evidence="1 2" key="1">
    <citation type="submission" date="2018-04" db="EMBL/GenBank/DDBJ databases">
        <title>Characteristic and Complete Genome Sequencing of A Novel Member of Infective Endocarditis Causative Bacteria: Bergeyella cardium QL-PH.</title>
        <authorList>
            <person name="Pan H."/>
            <person name="Sun E."/>
            <person name="Zhang Y."/>
        </authorList>
    </citation>
    <scope>NUCLEOTIDE SEQUENCE [LARGE SCALE GENOMIC DNA]</scope>
    <source>
        <strain evidence="1 2">HPQL</strain>
    </source>
</reference>
<organism evidence="1 2">
    <name type="scientific">Bergeyella cardium</name>
    <dbReference type="NCBI Taxonomy" id="1585976"/>
    <lineage>
        <taxon>Bacteria</taxon>
        <taxon>Pseudomonadati</taxon>
        <taxon>Bacteroidota</taxon>
        <taxon>Flavobacteriia</taxon>
        <taxon>Flavobacteriales</taxon>
        <taxon>Weeksellaceae</taxon>
        <taxon>Bergeyella</taxon>
    </lineage>
</organism>
<dbReference type="RefSeq" id="WP_160224650.1">
    <property type="nucleotide sequence ID" value="NZ_CP029149.1"/>
</dbReference>
<sequence>MKRHNLFNLHEGEEKQDKVLQDVLKNISFKGANLWILACAIFIASIGLNVNSTAVIIGAMLISPLMGPIVGIGVALAIYDLTLLKKSGKNLLTATIVSLLVSAIYFTLSPFKEAQSEILARTSPNIYDVLIAFIGGIVGVISITRVEKGNPIPGVAIATALMPPLCTAGFGLATFNFKFFAGALYLYSINCFFIAIATFTIVKFLKYKPVSTQDEKFDRKVKYSIYILFTIMIVPSIFLAYRLISDNKYTKNVENFIKNEFTDKGHTVIYKKINKNETPKTIELVLLNQRMDSIEIQALNKKLADSYEIKDTKLLIKNNSSNLKSEILAEINKQNKDFSEKDIIIQNLTSELNEYKFDDRQLIKELRIIFPEVENISIGKLNSYEKDSRKQENTVIYQIKEKEKLDEEKLKKWLQTKLNDQNIRLINTK</sequence>
<dbReference type="OrthoDB" id="9790659at2"/>
<proteinExistence type="predicted"/>
<protein>
    <submittedName>
        <fullName evidence="1">TIGR00341 family protein</fullName>
    </submittedName>
</protein>
<evidence type="ECO:0000313" key="2">
    <source>
        <dbReference type="Proteomes" id="UP000464318"/>
    </source>
</evidence>